<name>A0A2C6CYR7_9GAMM</name>
<dbReference type="SUPFAM" id="SSF53756">
    <property type="entry name" value="UDP-Glycosyltransferase/glycogen phosphorylase"/>
    <property type="match status" value="1"/>
</dbReference>
<gene>
    <name evidence="3" type="primary">rfaG_2</name>
    <name evidence="2" type="ORF">CRN84_22120</name>
    <name evidence="3" type="ORF">NCTC12282_06027</name>
</gene>
<dbReference type="InterPro" id="IPR001296">
    <property type="entry name" value="Glyco_trans_1"/>
</dbReference>
<dbReference type="GO" id="GO:0016757">
    <property type="term" value="F:glycosyltransferase activity"/>
    <property type="evidence" value="ECO:0007669"/>
    <property type="project" value="UniProtKB-KW"/>
</dbReference>
<dbReference type="STRING" id="1111728.GCA_000427805_03214"/>
<dbReference type="Proteomes" id="UP000224974">
    <property type="component" value="Unassembled WGS sequence"/>
</dbReference>
<feature type="domain" description="Glycosyl transferase family 1" evidence="1">
    <location>
        <begin position="209"/>
        <end position="345"/>
    </location>
</feature>
<dbReference type="CDD" id="cd03801">
    <property type="entry name" value="GT4_PimA-like"/>
    <property type="match status" value="1"/>
</dbReference>
<accession>A0A2C6CYR7</accession>
<dbReference type="GO" id="GO:1901135">
    <property type="term" value="P:carbohydrate derivative metabolic process"/>
    <property type="evidence" value="ECO:0007669"/>
    <property type="project" value="UniProtKB-ARBA"/>
</dbReference>
<evidence type="ECO:0000313" key="3">
    <source>
        <dbReference type="EMBL" id="VFS52819.1"/>
    </source>
</evidence>
<sequence>MKKALFCHDHIFLEYEKDFYSPGKMTYDDISRYFIFCHSVTIVSRSKEVDEIDRERYKSVTGPQATFIKFPNASSFNSLIFNRKLVELAKNIINGYDIVIVRLPSEIGNIFAKAAKELGVCILVEVVACVWDNLWNFGKLSAKIYAPLAFLRMKKNVKSGNFVHYVTSKFLQSRYPACQNALTLSVSDVFIRERKNNTYKPSNDTCVNLCLIGSLDNKIKGIDIAIKAISKLEEEVKLYIIGPGDPNQFQSLLNELDIIEKIIFIGTLKDSEAVMNFLNECIDIYIQPSYQEGMPRAVIEAMSCGIPCIVSNAGGMPEIIQSDWIHSRGNSSELANKIMNLIKSPVLIGKTSSYNFNKSREFLPEVLNKKRNDFYLNIKIGMVLL</sequence>
<reference evidence="3 5" key="3">
    <citation type="submission" date="2019-03" db="EMBL/GenBank/DDBJ databases">
        <authorList>
            <consortium name="Pathogen Informatics"/>
        </authorList>
    </citation>
    <scope>NUCLEOTIDE SEQUENCE [LARGE SCALE GENOMIC DNA]</scope>
    <source>
        <strain evidence="3 5">NCTC12282</strain>
    </source>
</reference>
<proteinExistence type="predicted"/>
<keyword evidence="3" id="KW-0328">Glycosyltransferase</keyword>
<keyword evidence="4" id="KW-1185">Reference proteome</keyword>
<dbReference type="Gene3D" id="3.40.50.2000">
    <property type="entry name" value="Glycogen Phosphorylase B"/>
    <property type="match status" value="2"/>
</dbReference>
<dbReference type="Pfam" id="PF00534">
    <property type="entry name" value="Glycos_transf_1"/>
    <property type="match status" value="1"/>
</dbReference>
<dbReference type="EC" id="2.4.-.-" evidence="3"/>
<dbReference type="PANTHER" id="PTHR12526:SF637">
    <property type="entry name" value="GLYCOSYLTRANSFERASE EPSF-RELATED"/>
    <property type="match status" value="1"/>
</dbReference>
<reference evidence="2" key="2">
    <citation type="submission" date="2017-09" db="EMBL/GenBank/DDBJ databases">
        <title>FDA dAtabase for Regulatory Grade micrObial Sequences (FDA-ARGOS): Supporting development and validation of Infectious Disease Dx tests.</title>
        <authorList>
            <person name="Minogue T."/>
            <person name="Wolcott M."/>
            <person name="Wasieloski L."/>
            <person name="Aguilar W."/>
            <person name="Moore D."/>
            <person name="Tallon L.J."/>
            <person name="Sadzewicz L."/>
            <person name="Ott S."/>
            <person name="Zhao X."/>
            <person name="Nagaraj S."/>
            <person name="Vavikolanu K."/>
            <person name="Aluvathingal J."/>
            <person name="Nadendla S."/>
            <person name="Sichtig H."/>
        </authorList>
    </citation>
    <scope>NUCLEOTIDE SEQUENCE</scope>
    <source>
        <strain evidence="2">FDAARGOS_387</strain>
    </source>
</reference>
<dbReference type="EMBL" id="PDDX01000001">
    <property type="protein sequence ID" value="PHI31819.1"/>
    <property type="molecule type" value="Genomic_DNA"/>
</dbReference>
<dbReference type="PANTHER" id="PTHR12526">
    <property type="entry name" value="GLYCOSYLTRANSFERASE"/>
    <property type="match status" value="1"/>
</dbReference>
<dbReference type="EMBL" id="CAADJA010000002">
    <property type="protein sequence ID" value="VFS52819.1"/>
    <property type="molecule type" value="Genomic_DNA"/>
</dbReference>
<keyword evidence="3" id="KW-0808">Transferase</keyword>
<dbReference type="AlphaFoldDB" id="A0A2C6CYR7"/>
<evidence type="ECO:0000313" key="5">
    <source>
        <dbReference type="Proteomes" id="UP000373449"/>
    </source>
</evidence>
<reference evidence="4" key="1">
    <citation type="submission" date="2017-09" db="EMBL/GenBank/DDBJ databases">
        <title>FDA dAtabase for Regulatory Grade micrObial Sequences (FDA-ARGOS): Supporting development and validation of Infectious Disease Dx tests.</title>
        <authorList>
            <person name="Minogue T."/>
            <person name="Wolcott M."/>
            <person name="Wasieloski L."/>
            <person name="Aguilar W."/>
            <person name="Moore D."/>
            <person name="Tallon L."/>
            <person name="Sadzewicz L."/>
            <person name="Ott S."/>
            <person name="Zhao X."/>
            <person name="Nagaraj S."/>
            <person name="Vavikolanu K."/>
            <person name="Aluvathingal J."/>
            <person name="Nadendla S."/>
            <person name="Sichtig H."/>
        </authorList>
    </citation>
    <scope>NUCLEOTIDE SEQUENCE [LARGE SCALE GENOMIC DNA]</scope>
    <source>
        <strain evidence="4">FDAARGOS_387</strain>
    </source>
</reference>
<dbReference type="Proteomes" id="UP000373449">
    <property type="component" value="Unassembled WGS sequence"/>
</dbReference>
<protein>
    <submittedName>
        <fullName evidence="3">Lipopolysaccharide core biosynthesis protein rfaG</fullName>
        <ecNumber evidence="3">2.4.-.-</ecNumber>
    </submittedName>
</protein>
<evidence type="ECO:0000259" key="1">
    <source>
        <dbReference type="Pfam" id="PF00534"/>
    </source>
</evidence>
<dbReference type="OrthoDB" id="9775208at2"/>
<evidence type="ECO:0000313" key="2">
    <source>
        <dbReference type="EMBL" id="PHI31819.1"/>
    </source>
</evidence>
<evidence type="ECO:0000313" key="4">
    <source>
        <dbReference type="Proteomes" id="UP000224974"/>
    </source>
</evidence>
<organism evidence="2 4">
    <name type="scientific">Budvicia aquatica</name>
    <dbReference type="NCBI Taxonomy" id="82979"/>
    <lineage>
        <taxon>Bacteria</taxon>
        <taxon>Pseudomonadati</taxon>
        <taxon>Pseudomonadota</taxon>
        <taxon>Gammaproteobacteria</taxon>
        <taxon>Enterobacterales</taxon>
        <taxon>Budviciaceae</taxon>
        <taxon>Budvicia</taxon>
    </lineage>
</organism>
<dbReference type="RefSeq" id="WP_029096737.1">
    <property type="nucleotide sequence ID" value="NZ_CAADJA010000002.1"/>
</dbReference>